<evidence type="ECO:0000313" key="2">
    <source>
        <dbReference type="EMBL" id="MPM23728.1"/>
    </source>
</evidence>
<name>A0A644Y708_9ZZZZ</name>
<keyword evidence="1" id="KW-0812">Transmembrane</keyword>
<organism evidence="2">
    <name type="scientific">bioreactor metagenome</name>
    <dbReference type="NCBI Taxonomy" id="1076179"/>
    <lineage>
        <taxon>unclassified sequences</taxon>
        <taxon>metagenomes</taxon>
        <taxon>ecological metagenomes</taxon>
    </lineage>
</organism>
<sequence length="217" mass="23634">MKRFLAKQFLNIIFIVLIVAAALTIYFLSRSEKEAASISATPTQAVATPEPKPVFSGIPESVFITHLESAESFHAERSKNEDRAWTVTVGESPEVTATLIYTVDDGAVSSVELGVILPSTQSQSSESSIERALAANAEEARAACNDAVRLLVCDLIPACDSEDALSAAQVRLWAENATQIQYMDDDYDDKSDGCQFMAYLTKKHDQNILVCVFFANA</sequence>
<keyword evidence="1" id="KW-0472">Membrane</keyword>
<evidence type="ECO:0000256" key="1">
    <source>
        <dbReference type="SAM" id="Phobius"/>
    </source>
</evidence>
<feature type="transmembrane region" description="Helical" evidence="1">
    <location>
        <begin position="9"/>
        <end position="28"/>
    </location>
</feature>
<dbReference type="AlphaFoldDB" id="A0A644Y708"/>
<keyword evidence="1" id="KW-1133">Transmembrane helix</keyword>
<protein>
    <submittedName>
        <fullName evidence="2">Uncharacterized protein</fullName>
    </submittedName>
</protein>
<comment type="caution">
    <text evidence="2">The sequence shown here is derived from an EMBL/GenBank/DDBJ whole genome shotgun (WGS) entry which is preliminary data.</text>
</comment>
<proteinExistence type="predicted"/>
<gene>
    <name evidence="2" type="ORF">SDC9_70202</name>
</gene>
<dbReference type="EMBL" id="VSSQ01004097">
    <property type="protein sequence ID" value="MPM23728.1"/>
    <property type="molecule type" value="Genomic_DNA"/>
</dbReference>
<accession>A0A644Y708</accession>
<reference evidence="2" key="1">
    <citation type="submission" date="2019-08" db="EMBL/GenBank/DDBJ databases">
        <authorList>
            <person name="Kucharzyk K."/>
            <person name="Murdoch R.W."/>
            <person name="Higgins S."/>
            <person name="Loffler F."/>
        </authorList>
    </citation>
    <scope>NUCLEOTIDE SEQUENCE</scope>
</reference>